<dbReference type="InterPro" id="IPR047575">
    <property type="entry name" value="Sm"/>
</dbReference>
<comment type="subunit">
    <text evidence="9">Interacts with SLBP; interaction with SLBP occurs when histone mRNA is being rapidly degraded during the S phase. LSm subunits form a heteromer with a donut shape.</text>
</comment>
<evidence type="ECO:0000256" key="7">
    <source>
        <dbReference type="ARBA" id="ARBA00023274"/>
    </source>
</evidence>
<keyword evidence="7 11" id="KW-0687">Ribonucleoprotein</keyword>
<dbReference type="Proteomes" id="UP000282582">
    <property type="component" value="Unassembled WGS sequence"/>
</dbReference>
<comment type="subunit">
    <text evidence="11">Component of the heptameric LSM1-LSM7 complex that forms a seven-membered ring structure with a donut shape.</text>
</comment>
<feature type="domain" description="Sm" evidence="13">
    <location>
        <begin position="94"/>
        <end position="173"/>
    </location>
</feature>
<evidence type="ECO:0000313" key="14">
    <source>
        <dbReference type="EMBL" id="RMX99240.1"/>
    </source>
</evidence>
<comment type="caution">
    <text evidence="14">The sequence shown here is derived from an EMBL/GenBank/DDBJ whole genome shotgun (WGS) entry which is preliminary data.</text>
</comment>
<dbReference type="GO" id="GO:0000290">
    <property type="term" value="P:deadenylation-dependent decapping of nuclear-transcribed mRNA"/>
    <property type="evidence" value="ECO:0007669"/>
    <property type="project" value="TreeGrafter"/>
</dbReference>
<name>A0A3M6Y900_HORWE</name>
<evidence type="ECO:0000256" key="3">
    <source>
        <dbReference type="ARBA" id="ARBA00022553"/>
    </source>
</evidence>
<dbReference type="GO" id="GO:1990904">
    <property type="term" value="C:ribonucleoprotein complex"/>
    <property type="evidence" value="ECO:0007669"/>
    <property type="project" value="UniProtKB-KW"/>
</dbReference>
<dbReference type="CDD" id="cd01728">
    <property type="entry name" value="LSm1"/>
    <property type="match status" value="1"/>
</dbReference>
<evidence type="ECO:0000256" key="12">
    <source>
        <dbReference type="SAM" id="MobiDB-lite"/>
    </source>
</evidence>
<comment type="function">
    <text evidence="8">Plays a role in the degradation of histone mRNAs, the only eukaryotic mRNAs that are not polyadenylated. Probably also part of an LSm subunits-containing complex involved in the general process of mRNA degradation.</text>
</comment>
<evidence type="ECO:0000256" key="10">
    <source>
        <dbReference type="ARBA" id="ARBA00067756"/>
    </source>
</evidence>
<gene>
    <name evidence="11" type="primary">LSM1</name>
    <name evidence="14" type="ORF">D0868_09646</name>
</gene>
<sequence>MARKADVASFEVGIGSQGSSTIGPSGEAPNDFSASGCNTLHFDARLVLVERLTLADAPPGAPPPGPPNQPPMMMPPPGPPGPPPVPQLPPQMFTTAAQLLDLTDKKLMIALRDGRKLIGVLRSWDQFGNLVLQDTIERLFVNSKGQALWADIERGLFLVRGENVSLLGEIDLDKDDYIPEPYKQAPVEQVFALKKTEEVEKKRLDKRRNKKLAEHGFEGEHSGEAIL</sequence>
<evidence type="ECO:0000256" key="8">
    <source>
        <dbReference type="ARBA" id="ARBA00056858"/>
    </source>
</evidence>
<evidence type="ECO:0000256" key="1">
    <source>
        <dbReference type="ARBA" id="ARBA00006850"/>
    </source>
</evidence>
<dbReference type="InterPro" id="IPR034104">
    <property type="entry name" value="Lsm1"/>
</dbReference>
<dbReference type="AlphaFoldDB" id="A0A3M6Y900"/>
<dbReference type="EMBL" id="QWIK01000938">
    <property type="protein sequence ID" value="RMX99240.1"/>
    <property type="molecule type" value="Genomic_DNA"/>
</dbReference>
<dbReference type="GO" id="GO:0008380">
    <property type="term" value="P:RNA splicing"/>
    <property type="evidence" value="ECO:0007669"/>
    <property type="project" value="UniProtKB-KW"/>
</dbReference>
<feature type="compositionally biased region" description="Pro residues" evidence="12">
    <location>
        <begin position="59"/>
        <end position="88"/>
    </location>
</feature>
<evidence type="ECO:0000259" key="13">
    <source>
        <dbReference type="PROSITE" id="PS52002"/>
    </source>
</evidence>
<keyword evidence="2 11" id="KW-0963">Cytoplasm</keyword>
<organism evidence="14 15">
    <name type="scientific">Hortaea werneckii</name>
    <name type="common">Black yeast</name>
    <name type="synonym">Cladosporium werneckii</name>
    <dbReference type="NCBI Taxonomy" id="91943"/>
    <lineage>
        <taxon>Eukaryota</taxon>
        <taxon>Fungi</taxon>
        <taxon>Dikarya</taxon>
        <taxon>Ascomycota</taxon>
        <taxon>Pezizomycotina</taxon>
        <taxon>Dothideomycetes</taxon>
        <taxon>Dothideomycetidae</taxon>
        <taxon>Mycosphaerellales</taxon>
        <taxon>Teratosphaeriaceae</taxon>
        <taxon>Hortaea</taxon>
    </lineage>
</organism>
<accession>A0A3M6Y900</accession>
<dbReference type="PROSITE" id="PS52002">
    <property type="entry name" value="SM"/>
    <property type="match status" value="1"/>
</dbReference>
<dbReference type="VEuPathDB" id="FungiDB:BTJ68_07918"/>
<evidence type="ECO:0000256" key="4">
    <source>
        <dbReference type="ARBA" id="ARBA00022664"/>
    </source>
</evidence>
<dbReference type="InterPro" id="IPR044642">
    <property type="entry name" value="PTHR15588"/>
</dbReference>
<evidence type="ECO:0000256" key="9">
    <source>
        <dbReference type="ARBA" id="ARBA00062159"/>
    </source>
</evidence>
<dbReference type="GO" id="GO:1990726">
    <property type="term" value="C:Lsm1-7-Pat1 complex"/>
    <property type="evidence" value="ECO:0007669"/>
    <property type="project" value="TreeGrafter"/>
</dbReference>
<proteinExistence type="inferred from homology"/>
<evidence type="ECO:0000313" key="15">
    <source>
        <dbReference type="Proteomes" id="UP000282582"/>
    </source>
</evidence>
<keyword evidence="4 11" id="KW-0507">mRNA processing</keyword>
<keyword evidence="3" id="KW-0597">Phosphoprotein</keyword>
<dbReference type="GO" id="GO:0000932">
    <property type="term" value="C:P-body"/>
    <property type="evidence" value="ECO:0007669"/>
    <property type="project" value="UniProtKB-SubCell"/>
</dbReference>
<comment type="similarity">
    <text evidence="1 11">Belongs to the snRNP Sm proteins family.</text>
</comment>
<evidence type="ECO:0000256" key="5">
    <source>
        <dbReference type="ARBA" id="ARBA00022884"/>
    </source>
</evidence>
<comment type="function">
    <text evidence="11">Component of the cytoplasmic LSM1-LSM7 complex which is involved in mRNA degradation.</text>
</comment>
<reference evidence="14 15" key="1">
    <citation type="journal article" date="2018" name="BMC Genomics">
        <title>Genomic evidence for intraspecific hybridization in a clonal and extremely halotolerant yeast.</title>
        <authorList>
            <person name="Gostincar C."/>
            <person name="Stajich J.E."/>
            <person name="Zupancic J."/>
            <person name="Zalar P."/>
            <person name="Gunde-Cimerman N."/>
        </authorList>
    </citation>
    <scope>NUCLEOTIDE SEQUENCE [LARGE SCALE GENOMIC DNA]</scope>
    <source>
        <strain evidence="14 15">EXF-6654</strain>
    </source>
</reference>
<protein>
    <recommendedName>
        <fullName evidence="10 11">U6 snRNA-associated Sm-like protein LSm1</fullName>
    </recommendedName>
</protein>
<dbReference type="PANTHER" id="PTHR15588">
    <property type="entry name" value="LSM1"/>
    <property type="match status" value="1"/>
</dbReference>
<dbReference type="InterPro" id="IPR010920">
    <property type="entry name" value="LSM_dom_sf"/>
</dbReference>
<comment type="subcellular location">
    <subcellularLocation>
        <location evidence="11">Cytoplasm</location>
    </subcellularLocation>
    <subcellularLocation>
        <location evidence="11">Cytoplasm</location>
        <location evidence="11">P-body</location>
    </subcellularLocation>
</comment>
<evidence type="ECO:0000256" key="11">
    <source>
        <dbReference type="RuleBase" id="RU365047"/>
    </source>
</evidence>
<dbReference type="GO" id="GO:0006397">
    <property type="term" value="P:mRNA processing"/>
    <property type="evidence" value="ECO:0007669"/>
    <property type="project" value="UniProtKB-UniRule"/>
</dbReference>
<dbReference type="InterPro" id="IPR001163">
    <property type="entry name" value="Sm_dom_euk/arc"/>
</dbReference>
<dbReference type="GO" id="GO:0003729">
    <property type="term" value="F:mRNA binding"/>
    <property type="evidence" value="ECO:0007669"/>
    <property type="project" value="TreeGrafter"/>
</dbReference>
<dbReference type="PANTHER" id="PTHR15588:SF8">
    <property type="entry name" value="U6 SNRNA-ASSOCIATED SM-LIKE PROTEIN LSM1"/>
    <property type="match status" value="1"/>
</dbReference>
<evidence type="ECO:0000256" key="6">
    <source>
        <dbReference type="ARBA" id="ARBA00023187"/>
    </source>
</evidence>
<keyword evidence="6" id="KW-0508">mRNA splicing</keyword>
<dbReference type="Pfam" id="PF01423">
    <property type="entry name" value="LSM"/>
    <property type="match status" value="1"/>
</dbReference>
<evidence type="ECO:0000256" key="2">
    <source>
        <dbReference type="ARBA" id="ARBA00022490"/>
    </source>
</evidence>
<dbReference type="SUPFAM" id="SSF50182">
    <property type="entry name" value="Sm-like ribonucleoproteins"/>
    <property type="match status" value="1"/>
</dbReference>
<keyword evidence="5 11" id="KW-0694">RNA-binding</keyword>
<dbReference type="FunFam" id="2.30.30.100:FF:000021">
    <property type="entry name" value="U6 snRNA-associated Sm-like protein LSm1"/>
    <property type="match status" value="1"/>
</dbReference>
<dbReference type="Gene3D" id="2.30.30.100">
    <property type="match status" value="1"/>
</dbReference>
<dbReference type="SMART" id="SM00651">
    <property type="entry name" value="Sm"/>
    <property type="match status" value="1"/>
</dbReference>
<feature type="region of interest" description="Disordered" evidence="12">
    <location>
        <begin position="55"/>
        <end position="88"/>
    </location>
</feature>